<dbReference type="PANTHER" id="PTHR43201:SF8">
    <property type="entry name" value="ACYL-COA SYNTHETASE FAMILY MEMBER 3"/>
    <property type="match status" value="1"/>
</dbReference>
<dbReference type="PANTHER" id="PTHR43201">
    <property type="entry name" value="ACYL-COA SYNTHETASE"/>
    <property type="match status" value="1"/>
</dbReference>
<dbReference type="EMBL" id="JBFTWV010000028">
    <property type="protein sequence ID" value="KAL2796168.1"/>
    <property type="molecule type" value="Genomic_DNA"/>
</dbReference>
<dbReference type="Gene3D" id="3.40.50.12780">
    <property type="entry name" value="N-terminal domain of ligase-like"/>
    <property type="match status" value="1"/>
</dbReference>
<evidence type="ECO:0000313" key="4">
    <source>
        <dbReference type="EMBL" id="KAL2796168.1"/>
    </source>
</evidence>
<dbReference type="InterPro" id="IPR000873">
    <property type="entry name" value="AMP-dep_synth/lig_dom"/>
</dbReference>
<protein>
    <recommendedName>
        <fullName evidence="3">AMP-dependent synthetase/ligase domain-containing protein</fullName>
    </recommendedName>
</protein>
<dbReference type="PROSITE" id="PS00455">
    <property type="entry name" value="AMP_BINDING"/>
    <property type="match status" value="1"/>
</dbReference>
<dbReference type="InterPro" id="IPR042099">
    <property type="entry name" value="ANL_N_sf"/>
</dbReference>
<dbReference type="InterPro" id="IPR020845">
    <property type="entry name" value="AMP-binding_CS"/>
</dbReference>
<comment type="caution">
    <text evidence="4">The sequence shown here is derived from an EMBL/GenBank/DDBJ whole genome shotgun (WGS) entry which is preliminary data.</text>
</comment>
<feature type="transmembrane region" description="Helical" evidence="2">
    <location>
        <begin position="74"/>
        <end position="94"/>
    </location>
</feature>
<dbReference type="SUPFAM" id="SSF56801">
    <property type="entry name" value="Acetyl-CoA synthetase-like"/>
    <property type="match status" value="1"/>
</dbReference>
<name>A0ABR4GAW7_9EURO</name>
<evidence type="ECO:0000313" key="5">
    <source>
        <dbReference type="Proteomes" id="UP001610563"/>
    </source>
</evidence>
<evidence type="ECO:0000259" key="3">
    <source>
        <dbReference type="Pfam" id="PF00501"/>
    </source>
</evidence>
<keyword evidence="2" id="KW-0472">Membrane</keyword>
<keyword evidence="5" id="KW-1185">Reference proteome</keyword>
<keyword evidence="2" id="KW-0812">Transmembrane</keyword>
<organism evidence="4 5">
    <name type="scientific">Aspergillus keveii</name>
    <dbReference type="NCBI Taxonomy" id="714993"/>
    <lineage>
        <taxon>Eukaryota</taxon>
        <taxon>Fungi</taxon>
        <taxon>Dikarya</taxon>
        <taxon>Ascomycota</taxon>
        <taxon>Pezizomycotina</taxon>
        <taxon>Eurotiomycetes</taxon>
        <taxon>Eurotiomycetidae</taxon>
        <taxon>Eurotiales</taxon>
        <taxon>Aspergillaceae</taxon>
        <taxon>Aspergillus</taxon>
        <taxon>Aspergillus subgen. Nidulantes</taxon>
    </lineage>
</organism>
<sequence length="260" mass="28499">MTGAQAQVAQQPWFTQLFQHAQKTPNQTFICDSRTGIEATFTEFLYEVLAHGARLKETLSQDIQARLYDPNEEVFIGLLAGAGFEYVVLLFAIYSIGGISVPMRAHVHSEEARYFLGACNAVLLTSSQEAAEHGESLSTSLGIDLFTFSPSPATEYANAQFTLMHESSKDPSKTPYNPTRGFALLYTSGTTGPPKGALYTCNSLVLGTQSYLDRLSLSITDTWLHQMPAHWKGGFDFILAAAYAGACLEFCSSVFSPTWF</sequence>
<gene>
    <name evidence="4" type="ORF">BJX66DRAFT_336185</name>
</gene>
<reference evidence="4 5" key="1">
    <citation type="submission" date="2024-07" db="EMBL/GenBank/DDBJ databases">
        <title>Section-level genome sequencing and comparative genomics of Aspergillus sections Usti and Cavernicolus.</title>
        <authorList>
            <consortium name="Lawrence Berkeley National Laboratory"/>
            <person name="Nybo J.L."/>
            <person name="Vesth T.C."/>
            <person name="Theobald S."/>
            <person name="Frisvad J.C."/>
            <person name="Larsen T.O."/>
            <person name="Kjaerboelling I."/>
            <person name="Rothschild-Mancinelli K."/>
            <person name="Lyhne E.K."/>
            <person name="Kogle M.E."/>
            <person name="Barry K."/>
            <person name="Clum A."/>
            <person name="Na H."/>
            <person name="Ledsgaard L."/>
            <person name="Lin J."/>
            <person name="Lipzen A."/>
            <person name="Kuo A."/>
            <person name="Riley R."/>
            <person name="Mondo S."/>
            <person name="Labutti K."/>
            <person name="Haridas S."/>
            <person name="Pangalinan J."/>
            <person name="Salamov A.A."/>
            <person name="Simmons B.A."/>
            <person name="Magnuson J.K."/>
            <person name="Chen J."/>
            <person name="Drula E."/>
            <person name="Henrissat B."/>
            <person name="Wiebenga A."/>
            <person name="Lubbers R.J."/>
            <person name="Gomes A.C."/>
            <person name="Makela M.R."/>
            <person name="Stajich J."/>
            <person name="Grigoriev I.V."/>
            <person name="Mortensen U.H."/>
            <person name="De Vries R.P."/>
            <person name="Baker S.E."/>
            <person name="Andersen M.R."/>
        </authorList>
    </citation>
    <scope>NUCLEOTIDE SEQUENCE [LARGE SCALE GENOMIC DNA]</scope>
    <source>
        <strain evidence="4 5">CBS 209.92</strain>
    </source>
</reference>
<accession>A0ABR4GAW7</accession>
<proteinExistence type="inferred from homology"/>
<evidence type="ECO:0000256" key="2">
    <source>
        <dbReference type="SAM" id="Phobius"/>
    </source>
</evidence>
<dbReference type="Pfam" id="PF00501">
    <property type="entry name" value="AMP-binding"/>
    <property type="match status" value="1"/>
</dbReference>
<comment type="similarity">
    <text evidence="1">Belongs to the ATP-dependent AMP-binding enzyme family.</text>
</comment>
<dbReference type="Proteomes" id="UP001610563">
    <property type="component" value="Unassembled WGS sequence"/>
</dbReference>
<keyword evidence="2" id="KW-1133">Transmembrane helix</keyword>
<evidence type="ECO:0000256" key="1">
    <source>
        <dbReference type="ARBA" id="ARBA00006432"/>
    </source>
</evidence>
<feature type="domain" description="AMP-dependent synthetase/ligase" evidence="3">
    <location>
        <begin position="18"/>
        <end position="251"/>
    </location>
</feature>